<protein>
    <submittedName>
        <fullName evidence="1">Uncharacterized protein</fullName>
    </submittedName>
</protein>
<name>A0A2J8A312_9CHLO</name>
<dbReference type="OrthoDB" id="10507398at2759"/>
<dbReference type="AlphaFoldDB" id="A0A2J8A312"/>
<organism evidence="1 2">
    <name type="scientific">Tetrabaena socialis</name>
    <dbReference type="NCBI Taxonomy" id="47790"/>
    <lineage>
        <taxon>Eukaryota</taxon>
        <taxon>Viridiplantae</taxon>
        <taxon>Chlorophyta</taxon>
        <taxon>core chlorophytes</taxon>
        <taxon>Chlorophyceae</taxon>
        <taxon>CS clade</taxon>
        <taxon>Chlamydomonadales</taxon>
        <taxon>Tetrabaenaceae</taxon>
        <taxon>Tetrabaena</taxon>
    </lineage>
</organism>
<gene>
    <name evidence="1" type="ORF">TSOC_006680</name>
</gene>
<proteinExistence type="predicted"/>
<evidence type="ECO:0000313" key="2">
    <source>
        <dbReference type="Proteomes" id="UP000236333"/>
    </source>
</evidence>
<dbReference type="EMBL" id="PGGS01000208">
    <property type="protein sequence ID" value="PNH06905.1"/>
    <property type="molecule type" value="Genomic_DNA"/>
</dbReference>
<keyword evidence="2" id="KW-1185">Reference proteome</keyword>
<comment type="caution">
    <text evidence="1">The sequence shown here is derived from an EMBL/GenBank/DDBJ whole genome shotgun (WGS) entry which is preliminary data.</text>
</comment>
<evidence type="ECO:0000313" key="1">
    <source>
        <dbReference type="EMBL" id="PNH06905.1"/>
    </source>
</evidence>
<sequence>MGAQEEEYADTSQLGITLRGLRKLKTILAERFGDKFKDMSTAEVNTNWVEVVTAQQACRLVEMAELVAPEDVAPPMYFISHACE</sequence>
<accession>A0A2J8A312</accession>
<reference evidence="1 2" key="1">
    <citation type="journal article" date="2017" name="Mol. Biol. Evol.">
        <title>The 4-celled Tetrabaena socialis nuclear genome reveals the essential components for genetic control of cell number at the origin of multicellularity in the volvocine lineage.</title>
        <authorList>
            <person name="Featherston J."/>
            <person name="Arakaki Y."/>
            <person name="Hanschen E.R."/>
            <person name="Ferris P.J."/>
            <person name="Michod R.E."/>
            <person name="Olson B.J.S.C."/>
            <person name="Nozaki H."/>
            <person name="Durand P.M."/>
        </authorList>
    </citation>
    <scope>NUCLEOTIDE SEQUENCE [LARGE SCALE GENOMIC DNA]</scope>
    <source>
        <strain evidence="1 2">NIES-571</strain>
    </source>
</reference>
<dbReference type="Proteomes" id="UP000236333">
    <property type="component" value="Unassembled WGS sequence"/>
</dbReference>